<sequence>MNPFLVQGCDTPKTPLDPTVHGSMEDYVDVDRAEESFGRFQADFGNGARVLREGRLVVALGATGCGKTALINRCVRWLESANEPSWFQHVFRKRPYSDKDQSVAARRRATGQQLVDKLRSVGVVRPDTPIHDAKDDADRIYPLLDEALPPNTFVTLVLPPSDELIDELLYYAQMIGPKMLVFTETSATHALENKLGEFPSEALFLDVGPLRKADGDTFVAQRFKPVVDAGTWPLGGTPPPIEPDLLPGLIAARAMSIGELQIMLHGIYDEILSKGPPQPAQVTNKELLLYYHLRRGNERGGW</sequence>
<proteinExistence type="predicted"/>
<reference evidence="1" key="1">
    <citation type="submission" date="2021-01" db="EMBL/GenBank/DDBJ databases">
        <title>Whole genome shotgun sequence of Rugosimonospora africana NBRC 104875.</title>
        <authorList>
            <person name="Komaki H."/>
            <person name="Tamura T."/>
        </authorList>
    </citation>
    <scope>NUCLEOTIDE SEQUENCE</scope>
    <source>
        <strain evidence="1">NBRC 104875</strain>
    </source>
</reference>
<dbReference type="EMBL" id="BONZ01000030">
    <property type="protein sequence ID" value="GIH15082.1"/>
    <property type="molecule type" value="Genomic_DNA"/>
</dbReference>
<gene>
    <name evidence="1" type="ORF">Raf01_32540</name>
</gene>
<organism evidence="1 2">
    <name type="scientific">Rugosimonospora africana</name>
    <dbReference type="NCBI Taxonomy" id="556532"/>
    <lineage>
        <taxon>Bacteria</taxon>
        <taxon>Bacillati</taxon>
        <taxon>Actinomycetota</taxon>
        <taxon>Actinomycetes</taxon>
        <taxon>Micromonosporales</taxon>
        <taxon>Micromonosporaceae</taxon>
        <taxon>Rugosimonospora</taxon>
    </lineage>
</organism>
<evidence type="ECO:0000313" key="2">
    <source>
        <dbReference type="Proteomes" id="UP000642748"/>
    </source>
</evidence>
<dbReference type="Proteomes" id="UP000642748">
    <property type="component" value="Unassembled WGS sequence"/>
</dbReference>
<name>A0A8J3QSD6_9ACTN</name>
<comment type="caution">
    <text evidence="1">The sequence shown here is derived from an EMBL/GenBank/DDBJ whole genome shotgun (WGS) entry which is preliminary data.</text>
</comment>
<accession>A0A8J3QSD6</accession>
<evidence type="ECO:0000313" key="1">
    <source>
        <dbReference type="EMBL" id="GIH15082.1"/>
    </source>
</evidence>
<protein>
    <submittedName>
        <fullName evidence="1">Uncharacterized protein</fullName>
    </submittedName>
</protein>
<keyword evidence="2" id="KW-1185">Reference proteome</keyword>
<dbReference type="AlphaFoldDB" id="A0A8J3QSD6"/>
<dbReference type="RefSeq" id="WP_203918710.1">
    <property type="nucleotide sequence ID" value="NZ_BONZ01000030.1"/>
</dbReference>